<evidence type="ECO:0000259" key="8">
    <source>
        <dbReference type="SMART" id="SM00827"/>
    </source>
</evidence>
<keyword evidence="10" id="KW-1185">Reference proteome</keyword>
<sequence length="318" mass="34211">MTKTVFLFPGQGSQAIGMGEDFYQEFAVVREVFEMADEVTKSHLTRLCFKGPMDELTQTVNLQPAVTAVNLGMMAALAEVGGDRFEVACGHSLGEYAALCAAGVVSPEDTLTLVKSRGELMDREARKHKGAMAAVLNLDFATVDALAESLRQEGAPSTRGVWAANHNGEKQIVVSGDPDSVKQFGAAAREKGGRAVPLRVSGAWHSPLIQGAEEPFRRVLDSVSFNGPAKGLLFNVTADAEEDPAAMKENMARQLVCPVRWYDTMTRLLEDGVTRFVEVGPGKVLSGIARKIIPQDGPCEVVNISTLAELESWMNTLG</sequence>
<dbReference type="RefSeq" id="WP_254782113.1">
    <property type="nucleotide sequence ID" value="NZ_FMUX01000029.1"/>
</dbReference>
<comment type="similarity">
    <text evidence="6">Belongs to the fabD family.</text>
</comment>
<dbReference type="EC" id="2.3.1.39" evidence="1 6"/>
<evidence type="ECO:0000256" key="4">
    <source>
        <dbReference type="ARBA" id="ARBA00023315"/>
    </source>
</evidence>
<dbReference type="SUPFAM" id="SSF52151">
    <property type="entry name" value="FabD/lysophospholipase-like"/>
    <property type="match status" value="1"/>
</dbReference>
<dbReference type="PIRSF" id="PIRSF000446">
    <property type="entry name" value="Mct"/>
    <property type="match status" value="1"/>
</dbReference>
<keyword evidence="4 6" id="KW-0012">Acyltransferase</keyword>
<dbReference type="GO" id="GO:0004314">
    <property type="term" value="F:[acyl-carrier-protein] S-malonyltransferase activity"/>
    <property type="evidence" value="ECO:0007669"/>
    <property type="project" value="UniProtKB-EC"/>
</dbReference>
<dbReference type="STRING" id="419481.SAMN05216233_12923"/>
<protein>
    <recommendedName>
        <fullName evidence="2 6">Malonyl CoA-acyl carrier protein transacylase</fullName>
        <ecNumber evidence="1 6">2.3.1.39</ecNumber>
    </recommendedName>
</protein>
<evidence type="ECO:0000256" key="7">
    <source>
        <dbReference type="PIRSR" id="PIRSR000446-1"/>
    </source>
</evidence>
<dbReference type="GO" id="GO:0005829">
    <property type="term" value="C:cytosol"/>
    <property type="evidence" value="ECO:0007669"/>
    <property type="project" value="TreeGrafter"/>
</dbReference>
<organism evidence="9 10">
    <name type="scientific">Desulfoluna spongiiphila</name>
    <dbReference type="NCBI Taxonomy" id="419481"/>
    <lineage>
        <taxon>Bacteria</taxon>
        <taxon>Pseudomonadati</taxon>
        <taxon>Thermodesulfobacteriota</taxon>
        <taxon>Desulfobacteria</taxon>
        <taxon>Desulfobacterales</taxon>
        <taxon>Desulfolunaceae</taxon>
        <taxon>Desulfoluna</taxon>
    </lineage>
</organism>
<dbReference type="Pfam" id="PF00698">
    <property type="entry name" value="Acyl_transf_1"/>
    <property type="match status" value="1"/>
</dbReference>
<evidence type="ECO:0000256" key="3">
    <source>
        <dbReference type="ARBA" id="ARBA00022679"/>
    </source>
</evidence>
<evidence type="ECO:0000256" key="2">
    <source>
        <dbReference type="ARBA" id="ARBA00018953"/>
    </source>
</evidence>
<evidence type="ECO:0000313" key="10">
    <source>
        <dbReference type="Proteomes" id="UP000198870"/>
    </source>
</evidence>
<evidence type="ECO:0000256" key="1">
    <source>
        <dbReference type="ARBA" id="ARBA00013258"/>
    </source>
</evidence>
<dbReference type="PANTHER" id="PTHR42681">
    <property type="entry name" value="MALONYL-COA-ACYL CARRIER PROTEIN TRANSACYLASE, MITOCHONDRIAL"/>
    <property type="match status" value="1"/>
</dbReference>
<feature type="active site" evidence="7">
    <location>
        <position position="205"/>
    </location>
</feature>
<dbReference type="InterPro" id="IPR050858">
    <property type="entry name" value="Mal-CoA-ACP_Trans/PKS_FabD"/>
</dbReference>
<dbReference type="InterPro" id="IPR024925">
    <property type="entry name" value="Malonyl_CoA-ACP_transAc"/>
</dbReference>
<dbReference type="InterPro" id="IPR016035">
    <property type="entry name" value="Acyl_Trfase/lysoPLipase"/>
</dbReference>
<feature type="active site" evidence="7">
    <location>
        <position position="92"/>
    </location>
</feature>
<accession>A0A1G5JE35</accession>
<dbReference type="SUPFAM" id="SSF55048">
    <property type="entry name" value="Probable ACP-binding domain of malonyl-CoA ACP transacylase"/>
    <property type="match status" value="1"/>
</dbReference>
<proteinExistence type="inferred from homology"/>
<feature type="domain" description="Malonyl-CoA:ACP transacylase (MAT)" evidence="8">
    <location>
        <begin position="7"/>
        <end position="309"/>
    </location>
</feature>
<dbReference type="Gene3D" id="3.30.70.250">
    <property type="entry name" value="Malonyl-CoA ACP transacylase, ACP-binding"/>
    <property type="match status" value="1"/>
</dbReference>
<dbReference type="Proteomes" id="UP000198870">
    <property type="component" value="Unassembled WGS sequence"/>
</dbReference>
<dbReference type="InterPro" id="IPR004410">
    <property type="entry name" value="Malonyl_CoA-ACP_transAc_FabD"/>
</dbReference>
<dbReference type="PANTHER" id="PTHR42681:SF1">
    <property type="entry name" value="MALONYL-COA-ACYL CARRIER PROTEIN TRANSACYLASE, MITOCHONDRIAL"/>
    <property type="match status" value="1"/>
</dbReference>
<dbReference type="NCBIfam" id="TIGR00128">
    <property type="entry name" value="fabD"/>
    <property type="match status" value="1"/>
</dbReference>
<dbReference type="AlphaFoldDB" id="A0A1G5JE35"/>
<name>A0A1G5JE35_9BACT</name>
<dbReference type="InterPro" id="IPR016036">
    <property type="entry name" value="Malonyl_transacylase_ACP-bd"/>
</dbReference>
<evidence type="ECO:0000313" key="9">
    <source>
        <dbReference type="EMBL" id="SCY86616.1"/>
    </source>
</evidence>
<gene>
    <name evidence="9" type="ORF">SAMN05216233_12923</name>
</gene>
<dbReference type="InterPro" id="IPR001227">
    <property type="entry name" value="Ac_transferase_dom_sf"/>
</dbReference>
<dbReference type="SMART" id="SM00827">
    <property type="entry name" value="PKS_AT"/>
    <property type="match status" value="1"/>
</dbReference>
<reference evidence="9 10" key="1">
    <citation type="submission" date="2016-10" db="EMBL/GenBank/DDBJ databases">
        <authorList>
            <person name="de Groot N.N."/>
        </authorList>
    </citation>
    <scope>NUCLEOTIDE SEQUENCE [LARGE SCALE GENOMIC DNA]</scope>
    <source>
        <strain evidence="9 10">AA1</strain>
    </source>
</reference>
<evidence type="ECO:0000256" key="6">
    <source>
        <dbReference type="PIRNR" id="PIRNR000446"/>
    </source>
</evidence>
<keyword evidence="3 6" id="KW-0808">Transferase</keyword>
<dbReference type="GO" id="GO:0006633">
    <property type="term" value="P:fatty acid biosynthetic process"/>
    <property type="evidence" value="ECO:0007669"/>
    <property type="project" value="TreeGrafter"/>
</dbReference>
<dbReference type="InterPro" id="IPR014043">
    <property type="entry name" value="Acyl_transferase_dom"/>
</dbReference>
<dbReference type="Gene3D" id="3.40.366.10">
    <property type="entry name" value="Malonyl-Coenzyme A Acyl Carrier Protein, domain 2"/>
    <property type="match status" value="1"/>
</dbReference>
<comment type="catalytic activity">
    <reaction evidence="5 6">
        <text>holo-[ACP] + malonyl-CoA = malonyl-[ACP] + CoA</text>
        <dbReference type="Rhea" id="RHEA:41792"/>
        <dbReference type="Rhea" id="RHEA-COMP:9623"/>
        <dbReference type="Rhea" id="RHEA-COMP:9685"/>
        <dbReference type="ChEBI" id="CHEBI:57287"/>
        <dbReference type="ChEBI" id="CHEBI:57384"/>
        <dbReference type="ChEBI" id="CHEBI:64479"/>
        <dbReference type="ChEBI" id="CHEBI:78449"/>
        <dbReference type="EC" id="2.3.1.39"/>
    </reaction>
</comment>
<evidence type="ECO:0000256" key="5">
    <source>
        <dbReference type="ARBA" id="ARBA00048462"/>
    </source>
</evidence>
<dbReference type="EMBL" id="FMUX01000029">
    <property type="protein sequence ID" value="SCY86616.1"/>
    <property type="molecule type" value="Genomic_DNA"/>
</dbReference>